<sequence>MVKTMKKTPVLAGLLLTSLLASCGSNPTPPVQETDPPLTQIQGQLVEGRGNGTVILKAEDGSELGRAAVDNNGAFTLPLPAPETFTARLKTTSEALSAVGCSGTLNSSAPAAKGYGVAALRATRTDFDKDVYAANLDVQLFPPKGKLTARVWLYTDQATRLTGTLNCSQLVNNAAQVNLALDVQTRAGWNLVAIYAETQGLQLTTLSGNANTVRDEQTIWRSADALRAQLPF</sequence>
<dbReference type="AlphaFoldDB" id="A0A1H6T3E7"/>
<dbReference type="STRING" id="856736.SAMN04488058_101388"/>
<organism evidence="2 3">
    <name type="scientific">Deinococcus reticulitermitis</name>
    <dbReference type="NCBI Taxonomy" id="856736"/>
    <lineage>
        <taxon>Bacteria</taxon>
        <taxon>Thermotogati</taxon>
        <taxon>Deinococcota</taxon>
        <taxon>Deinococci</taxon>
        <taxon>Deinococcales</taxon>
        <taxon>Deinococcaceae</taxon>
        <taxon>Deinococcus</taxon>
    </lineage>
</organism>
<feature type="signal peptide" evidence="1">
    <location>
        <begin position="1"/>
        <end position="23"/>
    </location>
</feature>
<gene>
    <name evidence="2" type="ORF">SAMN04488058_101388</name>
</gene>
<dbReference type="Proteomes" id="UP000199223">
    <property type="component" value="Unassembled WGS sequence"/>
</dbReference>
<protein>
    <recommendedName>
        <fullName evidence="4">Carboxypeptidase regulatory-like domain-containing protein</fullName>
    </recommendedName>
</protein>
<evidence type="ECO:0008006" key="4">
    <source>
        <dbReference type="Google" id="ProtNLM"/>
    </source>
</evidence>
<evidence type="ECO:0000256" key="1">
    <source>
        <dbReference type="SAM" id="SignalP"/>
    </source>
</evidence>
<proteinExistence type="predicted"/>
<dbReference type="PROSITE" id="PS51257">
    <property type="entry name" value="PROKAR_LIPOPROTEIN"/>
    <property type="match status" value="1"/>
</dbReference>
<keyword evidence="3" id="KW-1185">Reference proteome</keyword>
<dbReference type="EMBL" id="FNZA01000001">
    <property type="protein sequence ID" value="SEI70322.1"/>
    <property type="molecule type" value="Genomic_DNA"/>
</dbReference>
<evidence type="ECO:0000313" key="3">
    <source>
        <dbReference type="Proteomes" id="UP000199223"/>
    </source>
</evidence>
<accession>A0A1H6T3E7</accession>
<feature type="chain" id="PRO_5011542100" description="Carboxypeptidase regulatory-like domain-containing protein" evidence="1">
    <location>
        <begin position="24"/>
        <end position="232"/>
    </location>
</feature>
<name>A0A1H6T3E7_9DEIO</name>
<keyword evidence="1" id="KW-0732">Signal</keyword>
<evidence type="ECO:0000313" key="2">
    <source>
        <dbReference type="EMBL" id="SEI70322.1"/>
    </source>
</evidence>
<reference evidence="3" key="1">
    <citation type="submission" date="2016-10" db="EMBL/GenBank/DDBJ databases">
        <authorList>
            <person name="Varghese N."/>
            <person name="Submissions S."/>
        </authorList>
    </citation>
    <scope>NUCLEOTIDE SEQUENCE [LARGE SCALE GENOMIC DNA]</scope>
    <source>
        <strain evidence="3">CGMCC 1.10218</strain>
    </source>
</reference>